<evidence type="ECO:0000313" key="1">
    <source>
        <dbReference type="EMBL" id="MBU3067226.1"/>
    </source>
</evidence>
<gene>
    <name evidence="1" type="ORF">KO481_37615</name>
</gene>
<reference evidence="1 2" key="1">
    <citation type="submission" date="2021-06" db="EMBL/GenBank/DDBJ databases">
        <title>Actinomycetes sequencing.</title>
        <authorList>
            <person name="Shan Q."/>
        </authorList>
    </citation>
    <scope>NUCLEOTIDE SEQUENCE [LARGE SCALE GENOMIC DNA]</scope>
    <source>
        <strain evidence="1 2">NEAU-G5</strain>
    </source>
</reference>
<proteinExistence type="predicted"/>
<protein>
    <recommendedName>
        <fullName evidence="3">HEAT repeat domain-containing protein</fullName>
    </recommendedName>
</protein>
<dbReference type="SUPFAM" id="SSF48371">
    <property type="entry name" value="ARM repeat"/>
    <property type="match status" value="1"/>
</dbReference>
<name>A0ABS6BCN1_9NOCA</name>
<dbReference type="InterPro" id="IPR016024">
    <property type="entry name" value="ARM-type_fold"/>
</dbReference>
<evidence type="ECO:0000313" key="2">
    <source>
        <dbReference type="Proteomes" id="UP000733379"/>
    </source>
</evidence>
<organism evidence="1 2">
    <name type="scientific">Nocardia albiluteola</name>
    <dbReference type="NCBI Taxonomy" id="2842303"/>
    <lineage>
        <taxon>Bacteria</taxon>
        <taxon>Bacillati</taxon>
        <taxon>Actinomycetota</taxon>
        <taxon>Actinomycetes</taxon>
        <taxon>Mycobacteriales</taxon>
        <taxon>Nocardiaceae</taxon>
        <taxon>Nocardia</taxon>
    </lineage>
</organism>
<keyword evidence="2" id="KW-1185">Reference proteome</keyword>
<accession>A0ABS6BCN1</accession>
<sequence length="432" mass="47450">MIQRGRGACHGQALVQRAAGAGFVVDCIVHDPRWDHQVEQRDWLYATLVAELGVDLSRLRAAYAGPLDPYGDSDAWLATSVLTLLARRGVADAVAELRRYLRSGRDLEQALDHLIPLLDRPETEGLLDDVLEVADDEQLRSLLEWRSGYPGGLSAPPWPDWRRASTRIERAATVAERSRAARSNPRFDRAARDRADRERVLRAAAESNLATAPSAPDEVSGERWETTLLGISADILQDETHPDAVRIAVRRCLRTLGSPRTLAWARTHVTLDGYAGSTARSLFADLAEISDAPRLLELLTEALARGNDHIYDQCNLVDALAQLGHGAGVTTIEEIFDTTVYSYLRSRCALALSRLSTDFADERAVECLDDCESRTRRIAIAHANISVPEVSERFGRIAQDPTENGDNRRAAATRIIRAAAGGTGYQSAAQSE</sequence>
<dbReference type="EMBL" id="JAHKNI010000019">
    <property type="protein sequence ID" value="MBU3067226.1"/>
    <property type="molecule type" value="Genomic_DNA"/>
</dbReference>
<dbReference type="Proteomes" id="UP000733379">
    <property type="component" value="Unassembled WGS sequence"/>
</dbReference>
<evidence type="ECO:0008006" key="3">
    <source>
        <dbReference type="Google" id="ProtNLM"/>
    </source>
</evidence>
<dbReference type="RefSeq" id="WP_215923303.1">
    <property type="nucleotide sequence ID" value="NZ_JAHKNI010000019.1"/>
</dbReference>
<comment type="caution">
    <text evidence="1">The sequence shown here is derived from an EMBL/GenBank/DDBJ whole genome shotgun (WGS) entry which is preliminary data.</text>
</comment>